<dbReference type="PROSITE" id="PS50931">
    <property type="entry name" value="HTH_LYSR"/>
    <property type="match status" value="1"/>
</dbReference>
<dbReference type="SUPFAM" id="SSF46785">
    <property type="entry name" value="Winged helix' DNA-binding domain"/>
    <property type="match status" value="1"/>
</dbReference>
<reference evidence="6 7" key="1">
    <citation type="journal article" date="2018" name="Arch. Microbiol.">
        <title>New insights into the metabolic potential of the phototrophic purple bacterium Rhodopila globiformis DSM 161(T) from its draft genome sequence and evidence for a vanadium-dependent nitrogenase.</title>
        <authorList>
            <person name="Imhoff J.F."/>
            <person name="Rahn T."/>
            <person name="Kunzel S."/>
            <person name="Neulinger S.C."/>
        </authorList>
    </citation>
    <scope>NUCLEOTIDE SEQUENCE [LARGE SCALE GENOMIC DNA]</scope>
    <source>
        <strain evidence="6 7">DSM 161</strain>
    </source>
</reference>
<dbReference type="AlphaFoldDB" id="A0A2S6NMC6"/>
<evidence type="ECO:0000259" key="5">
    <source>
        <dbReference type="PROSITE" id="PS50931"/>
    </source>
</evidence>
<keyword evidence="3" id="KW-0238">DNA-binding</keyword>
<dbReference type="GO" id="GO:0043565">
    <property type="term" value="F:sequence-specific DNA binding"/>
    <property type="evidence" value="ECO:0007669"/>
    <property type="project" value="TreeGrafter"/>
</dbReference>
<name>A0A2S6NMC6_RHOGL</name>
<evidence type="ECO:0000313" key="7">
    <source>
        <dbReference type="Proteomes" id="UP000239724"/>
    </source>
</evidence>
<evidence type="ECO:0000256" key="2">
    <source>
        <dbReference type="ARBA" id="ARBA00023015"/>
    </source>
</evidence>
<dbReference type="FunFam" id="3.40.190.290:FF:000001">
    <property type="entry name" value="Transcriptional regulator, LysR family"/>
    <property type="match status" value="1"/>
</dbReference>
<dbReference type="GO" id="GO:0003700">
    <property type="term" value="F:DNA-binding transcription factor activity"/>
    <property type="evidence" value="ECO:0007669"/>
    <property type="project" value="InterPro"/>
</dbReference>
<evidence type="ECO:0000256" key="1">
    <source>
        <dbReference type="ARBA" id="ARBA00009437"/>
    </source>
</evidence>
<feature type="domain" description="HTH lysR-type" evidence="5">
    <location>
        <begin position="5"/>
        <end position="62"/>
    </location>
</feature>
<sequence>MSKLPDLEAMAIFAKVVEARGISAASTDTGLSAPTISKALARLEQRLGARLFNRSSRRLVLTEAGRDLADHAARLLAEAEAAEAALVAQSASPRGTVRLAAPMSFGVREVAPLLPAFLAAYPDVSIDLHLADALVDIVGDGFDMALRIGALPDSSLVARRLAPVPGLTVAAPSYLARRGRPPHPAELAGHDCFAYAYLRTRDVWHFANDAGETVTVRPSARLRVNNGDAVLPAVVAGLGIAGLPEFLAREALADGRLERILPEWQSLVSSLYLLMPPGRPRPARVQVLADFLAERLSRREG</sequence>
<dbReference type="Pfam" id="PF03466">
    <property type="entry name" value="LysR_substrate"/>
    <property type="match status" value="1"/>
</dbReference>
<dbReference type="Pfam" id="PF00126">
    <property type="entry name" value="HTH_1"/>
    <property type="match status" value="1"/>
</dbReference>
<accession>A0A2S6NMC6</accession>
<dbReference type="OrthoDB" id="9812435at2"/>
<keyword evidence="4" id="KW-0804">Transcription</keyword>
<dbReference type="Gene3D" id="3.40.190.290">
    <property type="match status" value="1"/>
</dbReference>
<gene>
    <name evidence="6" type="ORF">CCS01_04035</name>
</gene>
<dbReference type="FunFam" id="1.10.10.10:FF:000001">
    <property type="entry name" value="LysR family transcriptional regulator"/>
    <property type="match status" value="1"/>
</dbReference>
<dbReference type="InterPro" id="IPR036390">
    <property type="entry name" value="WH_DNA-bd_sf"/>
</dbReference>
<dbReference type="InterPro" id="IPR036388">
    <property type="entry name" value="WH-like_DNA-bd_sf"/>
</dbReference>
<comment type="caution">
    <text evidence="6">The sequence shown here is derived from an EMBL/GenBank/DDBJ whole genome shotgun (WGS) entry which is preliminary data.</text>
</comment>
<dbReference type="PANTHER" id="PTHR30537">
    <property type="entry name" value="HTH-TYPE TRANSCRIPTIONAL REGULATOR"/>
    <property type="match status" value="1"/>
</dbReference>
<dbReference type="InterPro" id="IPR005119">
    <property type="entry name" value="LysR_subst-bd"/>
</dbReference>
<keyword evidence="7" id="KW-1185">Reference proteome</keyword>
<dbReference type="EMBL" id="NHRY01000052">
    <property type="protein sequence ID" value="PPQ36991.1"/>
    <property type="molecule type" value="Genomic_DNA"/>
</dbReference>
<evidence type="ECO:0000256" key="4">
    <source>
        <dbReference type="ARBA" id="ARBA00023163"/>
    </source>
</evidence>
<dbReference type="InterPro" id="IPR058163">
    <property type="entry name" value="LysR-type_TF_proteobact-type"/>
</dbReference>
<dbReference type="Proteomes" id="UP000239724">
    <property type="component" value="Unassembled WGS sequence"/>
</dbReference>
<evidence type="ECO:0000256" key="3">
    <source>
        <dbReference type="ARBA" id="ARBA00023125"/>
    </source>
</evidence>
<keyword evidence="2" id="KW-0805">Transcription regulation</keyword>
<comment type="similarity">
    <text evidence="1">Belongs to the LysR transcriptional regulatory family.</text>
</comment>
<organism evidence="6 7">
    <name type="scientific">Rhodopila globiformis</name>
    <name type="common">Rhodopseudomonas globiformis</name>
    <dbReference type="NCBI Taxonomy" id="1071"/>
    <lineage>
        <taxon>Bacteria</taxon>
        <taxon>Pseudomonadati</taxon>
        <taxon>Pseudomonadota</taxon>
        <taxon>Alphaproteobacteria</taxon>
        <taxon>Acetobacterales</taxon>
        <taxon>Acetobacteraceae</taxon>
        <taxon>Rhodopila</taxon>
    </lineage>
</organism>
<dbReference type="GO" id="GO:0006351">
    <property type="term" value="P:DNA-templated transcription"/>
    <property type="evidence" value="ECO:0007669"/>
    <property type="project" value="TreeGrafter"/>
</dbReference>
<dbReference type="PANTHER" id="PTHR30537:SF5">
    <property type="entry name" value="HTH-TYPE TRANSCRIPTIONAL ACTIVATOR TTDR-RELATED"/>
    <property type="match status" value="1"/>
</dbReference>
<protein>
    <submittedName>
        <fullName evidence="6">LysR family transcriptional regulator</fullName>
    </submittedName>
</protein>
<dbReference type="Gene3D" id="1.10.10.10">
    <property type="entry name" value="Winged helix-like DNA-binding domain superfamily/Winged helix DNA-binding domain"/>
    <property type="match status" value="1"/>
</dbReference>
<dbReference type="CDD" id="cd08422">
    <property type="entry name" value="PBP2_CrgA_like"/>
    <property type="match status" value="1"/>
</dbReference>
<evidence type="ECO:0000313" key="6">
    <source>
        <dbReference type="EMBL" id="PPQ36991.1"/>
    </source>
</evidence>
<dbReference type="InterPro" id="IPR000847">
    <property type="entry name" value="LysR_HTH_N"/>
</dbReference>
<dbReference type="SUPFAM" id="SSF53850">
    <property type="entry name" value="Periplasmic binding protein-like II"/>
    <property type="match status" value="1"/>
</dbReference>
<proteinExistence type="inferred from homology"/>
<dbReference type="RefSeq" id="WP_104517556.1">
    <property type="nucleotide sequence ID" value="NZ_NHRY01000052.1"/>
</dbReference>